<reference evidence="2 3" key="1">
    <citation type="journal article" date="2014" name="Acta Crystallogr. D">
        <title>Structure-based characterization and antifreeze properties of a hyperactive ice-binding protein from the Antarctic bacterium Flavobacterium frigoris PS1.</title>
        <authorList>
            <person name="Do H."/>
            <person name="Kim S.J."/>
            <person name="Kim H.J."/>
            <person name="Lee J.H."/>
        </authorList>
    </citation>
    <scope>NUCLEOTIDE SEQUENCE [LARGE SCALE GENOMIC DNA]</scope>
    <source>
        <strain evidence="2 3">PS1</strain>
    </source>
</reference>
<sequence length="39" mass="4615">MLQFDNDTANRRTKIAIRDLVYLIFFIILNKIGGEIKLF</sequence>
<evidence type="ECO:0000313" key="3">
    <source>
        <dbReference type="Proteomes" id="UP000005566"/>
    </source>
</evidence>
<keyword evidence="1" id="KW-1133">Transmembrane helix</keyword>
<gene>
    <name evidence="2" type="ORF">HJ01_00803</name>
</gene>
<accession>H7FMY7</accession>
<dbReference type="PATRIC" id="fig|1086011.3.peg.790"/>
<dbReference type="EMBL" id="AHKF01000010">
    <property type="protein sequence ID" value="EIA10121.1"/>
    <property type="molecule type" value="Genomic_DNA"/>
</dbReference>
<keyword evidence="3" id="KW-1185">Reference proteome</keyword>
<dbReference type="Proteomes" id="UP000005566">
    <property type="component" value="Unassembled WGS sequence"/>
</dbReference>
<dbReference type="AlphaFoldDB" id="H7FMY7"/>
<keyword evidence="1" id="KW-0812">Transmembrane</keyword>
<evidence type="ECO:0000313" key="2">
    <source>
        <dbReference type="EMBL" id="EIA10121.1"/>
    </source>
</evidence>
<feature type="transmembrane region" description="Helical" evidence="1">
    <location>
        <begin position="20"/>
        <end position="38"/>
    </location>
</feature>
<evidence type="ECO:0000256" key="1">
    <source>
        <dbReference type="SAM" id="Phobius"/>
    </source>
</evidence>
<name>H7FMY7_FLAFP</name>
<protein>
    <submittedName>
        <fullName evidence="2">Uncharacterized protein</fullName>
    </submittedName>
</protein>
<keyword evidence="1" id="KW-0472">Membrane</keyword>
<comment type="caution">
    <text evidence="2">The sequence shown here is derived from an EMBL/GenBank/DDBJ whole genome shotgun (WGS) entry which is preliminary data.</text>
</comment>
<proteinExistence type="predicted"/>
<organism evidence="2 3">
    <name type="scientific">Flavobacterium frigoris (strain PS1)</name>
    <dbReference type="NCBI Taxonomy" id="1086011"/>
    <lineage>
        <taxon>Bacteria</taxon>
        <taxon>Pseudomonadati</taxon>
        <taxon>Bacteroidota</taxon>
        <taxon>Flavobacteriia</taxon>
        <taxon>Flavobacteriales</taxon>
        <taxon>Flavobacteriaceae</taxon>
        <taxon>Flavobacterium</taxon>
    </lineage>
</organism>